<dbReference type="GO" id="GO:0005886">
    <property type="term" value="C:plasma membrane"/>
    <property type="evidence" value="ECO:0007669"/>
    <property type="project" value="UniProtKB-SubCell"/>
</dbReference>
<sequence length="373" mass="42460">MLQNSRKIYMMDRQSIYAMRSILNTLTQTISYKNLVTLSLFYVLNVLLTALLFLFLYTLPQKPLTLNTDSGELIGTFITLGVLSYTFGLRHAVDADHLAAIDNVTRKMLQEGKNPVFVGTFFSFGHSTVVILLSLAVMMASRLVTNSLPSLENTGNLIETLISGGFLYLLGLLNTIVFYELYSFYKEGKYDKQKLEEILQKRGFMNKYFNKLFKIITNQWQMYIVGFLFGLGFDTATEVAILSISAILSSTYIHIPIYIILLYPILFSLGMSLVDTTDGLFMRFAYGWAFLSPLRKIWYNLTITLISILIAFGIGTIELLGLLQAEFNLTGLFWDQIAALNNVYWETIGYYVILTFAITWIGSGMIYRIKKIE</sequence>
<feature type="transmembrane region" description="Helical" evidence="8">
    <location>
        <begin position="223"/>
        <end position="249"/>
    </location>
</feature>
<dbReference type="GO" id="GO:0012505">
    <property type="term" value="C:endomembrane system"/>
    <property type="evidence" value="ECO:0007669"/>
    <property type="project" value="UniProtKB-SubCell"/>
</dbReference>
<evidence type="ECO:0000256" key="3">
    <source>
        <dbReference type="ARBA" id="ARBA00022448"/>
    </source>
</evidence>
<evidence type="ECO:0000256" key="7">
    <source>
        <dbReference type="ARBA" id="ARBA00023136"/>
    </source>
</evidence>
<keyword evidence="4" id="KW-0533">Nickel</keyword>
<feature type="transmembrane region" description="Helical" evidence="8">
    <location>
        <begin position="116"/>
        <end position="141"/>
    </location>
</feature>
<evidence type="ECO:0000313" key="10">
    <source>
        <dbReference type="Proteomes" id="UP000076770"/>
    </source>
</evidence>
<proteinExistence type="inferred from homology"/>
<feature type="transmembrane region" description="Helical" evidence="8">
    <location>
        <begin position="35"/>
        <end position="59"/>
    </location>
</feature>
<dbReference type="PATRIC" id="fig|2287.9.peg.1053"/>
<organism evidence="9 10">
    <name type="scientific">Saccharolobus solfataricus</name>
    <name type="common">Sulfolobus solfataricus</name>
    <dbReference type="NCBI Taxonomy" id="2287"/>
    <lineage>
        <taxon>Archaea</taxon>
        <taxon>Thermoproteota</taxon>
        <taxon>Thermoprotei</taxon>
        <taxon>Sulfolobales</taxon>
        <taxon>Sulfolobaceae</taxon>
        <taxon>Saccharolobus</taxon>
    </lineage>
</organism>
<feature type="transmembrane region" description="Helical" evidence="8">
    <location>
        <begin position="71"/>
        <end position="89"/>
    </location>
</feature>
<protein>
    <recommendedName>
        <fullName evidence="8">Nickel/cobalt efflux system</fullName>
    </recommendedName>
</protein>
<dbReference type="PANTHER" id="PTHR31611">
    <property type="entry name" value="HIGH-AFFINITY NICKEL TRANSPORT PROTEIN NIC1"/>
    <property type="match status" value="1"/>
</dbReference>
<dbReference type="PANTHER" id="PTHR31611:SF0">
    <property type="entry name" value="HIGH-AFFINITY NICKEL TRANSPORT PROTEIN NIC1"/>
    <property type="match status" value="1"/>
</dbReference>
<gene>
    <name evidence="9" type="ORF">SSOP1_1044</name>
</gene>
<keyword evidence="3 8" id="KW-0813">Transport</keyword>
<dbReference type="GO" id="GO:0015099">
    <property type="term" value="F:nickel cation transmembrane transporter activity"/>
    <property type="evidence" value="ECO:0007669"/>
    <property type="project" value="UniProtKB-UniRule"/>
</dbReference>
<dbReference type="Pfam" id="PF03824">
    <property type="entry name" value="NicO"/>
    <property type="match status" value="1"/>
</dbReference>
<accession>A0A157T131</accession>
<dbReference type="Proteomes" id="UP000076770">
    <property type="component" value="Chromosome i"/>
</dbReference>
<dbReference type="InterPro" id="IPR011541">
    <property type="entry name" value="Ni/Co_transpt_high_affinity"/>
</dbReference>
<dbReference type="EMBL" id="LT549890">
    <property type="protein sequence ID" value="SAI84598.1"/>
    <property type="molecule type" value="Genomic_DNA"/>
</dbReference>
<evidence type="ECO:0000256" key="1">
    <source>
        <dbReference type="ARBA" id="ARBA00004127"/>
    </source>
</evidence>
<comment type="subcellular location">
    <subcellularLocation>
        <location evidence="8">Cell membrane</location>
        <topology evidence="8">Multi-pass membrane protein</topology>
    </subcellularLocation>
    <subcellularLocation>
        <location evidence="1">Endomembrane system</location>
        <topology evidence="1">Multi-pass membrane protein</topology>
    </subcellularLocation>
</comment>
<keyword evidence="5 8" id="KW-0812">Transmembrane</keyword>
<dbReference type="InterPro" id="IPR004688">
    <property type="entry name" value="Ni/Co_transpt"/>
</dbReference>
<feature type="transmembrane region" description="Helical" evidence="8">
    <location>
        <begin position="255"/>
        <end position="276"/>
    </location>
</feature>
<reference evidence="10" key="1">
    <citation type="submission" date="2016-04" db="EMBL/GenBank/DDBJ databases">
        <authorList>
            <person name="Shah S.A."/>
            <person name="Garrett R.A."/>
        </authorList>
    </citation>
    <scope>NUCLEOTIDE SEQUENCE [LARGE SCALE GENOMIC DNA]</scope>
    <source>
        <strain evidence="10">ATCC 35091 / DSM 1616 / JCM 8930 / NBRC 15331 / P1</strain>
    </source>
</reference>
<feature type="transmembrane region" description="Helical" evidence="8">
    <location>
        <begin position="161"/>
        <end position="182"/>
    </location>
</feature>
<evidence type="ECO:0000256" key="8">
    <source>
        <dbReference type="RuleBase" id="RU362101"/>
    </source>
</evidence>
<dbReference type="AlphaFoldDB" id="A0A157T131"/>
<keyword evidence="6 8" id="KW-1133">Transmembrane helix</keyword>
<name>A0A157T131_SACSO</name>
<feature type="transmembrane region" description="Helical" evidence="8">
    <location>
        <begin position="297"/>
        <end position="323"/>
    </location>
</feature>
<evidence type="ECO:0000256" key="6">
    <source>
        <dbReference type="ARBA" id="ARBA00022989"/>
    </source>
</evidence>
<evidence type="ECO:0000313" key="9">
    <source>
        <dbReference type="EMBL" id="SAI84598.1"/>
    </source>
</evidence>
<evidence type="ECO:0000256" key="2">
    <source>
        <dbReference type="ARBA" id="ARBA00010892"/>
    </source>
</evidence>
<comment type="similarity">
    <text evidence="2 8">Belongs to the NiCoT transporter (TC 2.A.52) family.</text>
</comment>
<keyword evidence="7 8" id="KW-0472">Membrane</keyword>
<evidence type="ECO:0000256" key="4">
    <source>
        <dbReference type="ARBA" id="ARBA00022596"/>
    </source>
</evidence>
<evidence type="ECO:0000256" key="5">
    <source>
        <dbReference type="ARBA" id="ARBA00022692"/>
    </source>
</evidence>
<feature type="transmembrane region" description="Helical" evidence="8">
    <location>
        <begin position="348"/>
        <end position="367"/>
    </location>
</feature>